<dbReference type="Gene3D" id="3.30.1450.10">
    <property type="match status" value="1"/>
</dbReference>
<dbReference type="Pfam" id="PF12978">
    <property type="entry name" value="DUF3862"/>
    <property type="match status" value="1"/>
</dbReference>
<comment type="caution">
    <text evidence="2">The sequence shown here is derived from an EMBL/GenBank/DDBJ whole genome shotgun (WGS) entry which is preliminary data.</text>
</comment>
<sequence length="100" mass="11053">MPNDRPVILMAALLTVGCFATDARAKECRATRSAYDRIETGMSMARVRTIFGCEGRQVTHMTIGATRRATYSWRGAGRYGANVTLTFRNGHLTRKAQLGL</sequence>
<evidence type="ECO:0000256" key="1">
    <source>
        <dbReference type="ARBA" id="ARBA00022729"/>
    </source>
</evidence>
<name>A0ABT8BDM1_9HYPH</name>
<protein>
    <submittedName>
        <fullName evidence="2">DUF3862 domain-containing protein</fullName>
    </submittedName>
</protein>
<accession>A0ABT8BDM1</accession>
<dbReference type="InterPro" id="IPR024418">
    <property type="entry name" value="DUF3862"/>
</dbReference>
<proteinExistence type="predicted"/>
<dbReference type="RefSeq" id="WP_043382738.1">
    <property type="nucleotide sequence ID" value="NZ_BPQD01000001.1"/>
</dbReference>
<keyword evidence="1" id="KW-0732">Signal</keyword>
<evidence type="ECO:0000313" key="3">
    <source>
        <dbReference type="Proteomes" id="UP001224644"/>
    </source>
</evidence>
<dbReference type="Proteomes" id="UP001224644">
    <property type="component" value="Unassembled WGS sequence"/>
</dbReference>
<gene>
    <name evidence="2" type="ORF">QWZ12_06140</name>
</gene>
<dbReference type="EMBL" id="JAUFPX010000002">
    <property type="protein sequence ID" value="MDN3590194.1"/>
    <property type="molecule type" value="Genomic_DNA"/>
</dbReference>
<keyword evidence="3" id="KW-1185">Reference proteome</keyword>
<organism evidence="2 3">
    <name type="scientific">Methylobacterium adhaesivum</name>
    <dbReference type="NCBI Taxonomy" id="333297"/>
    <lineage>
        <taxon>Bacteria</taxon>
        <taxon>Pseudomonadati</taxon>
        <taxon>Pseudomonadota</taxon>
        <taxon>Alphaproteobacteria</taxon>
        <taxon>Hyphomicrobiales</taxon>
        <taxon>Methylobacteriaceae</taxon>
        <taxon>Methylobacterium</taxon>
    </lineage>
</organism>
<reference evidence="3" key="1">
    <citation type="journal article" date="2019" name="Int. J. Syst. Evol. Microbiol.">
        <title>The Global Catalogue of Microorganisms (GCM) 10K type strain sequencing project: providing services to taxonomists for standard genome sequencing and annotation.</title>
        <authorList>
            <consortium name="The Broad Institute Genomics Platform"/>
            <consortium name="The Broad Institute Genome Sequencing Center for Infectious Disease"/>
            <person name="Wu L."/>
            <person name="Ma J."/>
        </authorList>
    </citation>
    <scope>NUCLEOTIDE SEQUENCE [LARGE SCALE GENOMIC DNA]</scope>
    <source>
        <strain evidence="3">CECT 7069</strain>
    </source>
</reference>
<evidence type="ECO:0000313" key="2">
    <source>
        <dbReference type="EMBL" id="MDN3590194.1"/>
    </source>
</evidence>
<dbReference type="InterPro" id="IPR037873">
    <property type="entry name" value="BamE-like"/>
</dbReference>
<dbReference type="PROSITE" id="PS51257">
    <property type="entry name" value="PROKAR_LIPOPROTEIN"/>
    <property type="match status" value="1"/>
</dbReference>